<feature type="transmembrane region" description="Helical" evidence="7">
    <location>
        <begin position="165"/>
        <end position="184"/>
    </location>
</feature>
<dbReference type="GO" id="GO:0046872">
    <property type="term" value="F:metal ion binding"/>
    <property type="evidence" value="ECO:0007669"/>
    <property type="project" value="UniProtKB-KW"/>
</dbReference>
<dbReference type="Pfam" id="PF03006">
    <property type="entry name" value="HlyIII"/>
    <property type="match status" value="1"/>
</dbReference>
<evidence type="ECO:0000256" key="7">
    <source>
        <dbReference type="SAM" id="Phobius"/>
    </source>
</evidence>
<feature type="binding site" evidence="6">
    <location>
        <position position="271"/>
    </location>
    <ligand>
        <name>Zn(2+)</name>
        <dbReference type="ChEBI" id="CHEBI:29105"/>
    </ligand>
</feature>
<dbReference type="OrthoDB" id="529367at2759"/>
<feature type="transmembrane region" description="Helical" evidence="7">
    <location>
        <begin position="196"/>
        <end position="216"/>
    </location>
</feature>
<proteinExistence type="inferred from homology"/>
<evidence type="ECO:0000256" key="1">
    <source>
        <dbReference type="ARBA" id="ARBA00004141"/>
    </source>
</evidence>
<evidence type="ECO:0000256" key="2">
    <source>
        <dbReference type="ARBA" id="ARBA00007018"/>
    </source>
</evidence>
<dbReference type="AlphaFoldDB" id="A0A6A5YXZ5"/>
<accession>A0A6A5YXZ5</accession>
<evidence type="ECO:0000256" key="6">
    <source>
        <dbReference type="PIRSR" id="PIRSR604254-1"/>
    </source>
</evidence>
<comment type="similarity">
    <text evidence="2">Belongs to the ADIPOR family.</text>
</comment>
<feature type="transmembrane region" description="Helical" evidence="7">
    <location>
        <begin position="139"/>
        <end position="158"/>
    </location>
</feature>
<dbReference type="EMBL" id="ML977333">
    <property type="protein sequence ID" value="KAF2111776.1"/>
    <property type="molecule type" value="Genomic_DNA"/>
</dbReference>
<feature type="binding site" evidence="6">
    <location>
        <position position="267"/>
    </location>
    <ligand>
        <name>Zn(2+)</name>
        <dbReference type="ChEBI" id="CHEBI:29105"/>
    </ligand>
</feature>
<dbReference type="InterPro" id="IPR004254">
    <property type="entry name" value="AdipoR/HlyIII-related"/>
</dbReference>
<protein>
    <submittedName>
        <fullName evidence="8">Hemolysin-III related-domain-containing protein</fullName>
    </submittedName>
</protein>
<dbReference type="PANTHER" id="PTHR20855">
    <property type="entry name" value="ADIPOR/PROGESTIN RECEPTOR-RELATED"/>
    <property type="match status" value="1"/>
</dbReference>
<dbReference type="GO" id="GO:0016020">
    <property type="term" value="C:membrane"/>
    <property type="evidence" value="ECO:0007669"/>
    <property type="project" value="UniProtKB-SubCell"/>
</dbReference>
<feature type="transmembrane region" description="Helical" evidence="7">
    <location>
        <begin position="67"/>
        <end position="88"/>
    </location>
</feature>
<evidence type="ECO:0000256" key="5">
    <source>
        <dbReference type="ARBA" id="ARBA00023136"/>
    </source>
</evidence>
<dbReference type="Proteomes" id="UP000799770">
    <property type="component" value="Unassembled WGS sequence"/>
</dbReference>
<dbReference type="GO" id="GO:0006882">
    <property type="term" value="P:intracellular zinc ion homeostasis"/>
    <property type="evidence" value="ECO:0007669"/>
    <property type="project" value="TreeGrafter"/>
</dbReference>
<keyword evidence="4 7" id="KW-1133">Transmembrane helix</keyword>
<evidence type="ECO:0000313" key="8">
    <source>
        <dbReference type="EMBL" id="KAF2111776.1"/>
    </source>
</evidence>
<comment type="subcellular location">
    <subcellularLocation>
        <location evidence="1">Membrane</location>
        <topology evidence="1">Multi-pass membrane protein</topology>
    </subcellularLocation>
</comment>
<evidence type="ECO:0000313" key="9">
    <source>
        <dbReference type="Proteomes" id="UP000799770"/>
    </source>
</evidence>
<reference evidence="8" key="1">
    <citation type="journal article" date="2020" name="Stud. Mycol.">
        <title>101 Dothideomycetes genomes: a test case for predicting lifestyles and emergence of pathogens.</title>
        <authorList>
            <person name="Haridas S."/>
            <person name="Albert R."/>
            <person name="Binder M."/>
            <person name="Bloem J."/>
            <person name="Labutti K."/>
            <person name="Salamov A."/>
            <person name="Andreopoulos B."/>
            <person name="Baker S."/>
            <person name="Barry K."/>
            <person name="Bills G."/>
            <person name="Bluhm B."/>
            <person name="Cannon C."/>
            <person name="Castanera R."/>
            <person name="Culley D."/>
            <person name="Daum C."/>
            <person name="Ezra D."/>
            <person name="Gonzalez J."/>
            <person name="Henrissat B."/>
            <person name="Kuo A."/>
            <person name="Liang C."/>
            <person name="Lipzen A."/>
            <person name="Lutzoni F."/>
            <person name="Magnuson J."/>
            <person name="Mondo S."/>
            <person name="Nolan M."/>
            <person name="Ohm R."/>
            <person name="Pangilinan J."/>
            <person name="Park H.-J."/>
            <person name="Ramirez L."/>
            <person name="Alfaro M."/>
            <person name="Sun H."/>
            <person name="Tritt A."/>
            <person name="Yoshinaga Y."/>
            <person name="Zwiers L.-H."/>
            <person name="Turgeon B."/>
            <person name="Goodwin S."/>
            <person name="Spatafora J."/>
            <person name="Crous P."/>
            <person name="Grigoriev I."/>
        </authorList>
    </citation>
    <scope>NUCLEOTIDE SEQUENCE</scope>
    <source>
        <strain evidence="8">CBS 627.86</strain>
    </source>
</reference>
<sequence>MDIAKGAASAIAKGEKELEHRLTVLWADIPLWQQDNHYITSGYRPPTNSYTKSAKSLGYIHNETVNIYTHLVGAILALVSSGILYSIFKPRYETATHEDVLVFSCFFLGAAACLGMSATYHTISNHSEAVNSFGNKLDYLGIVFLIWGSQIPSIFYGFQSEPQLIKTYWTMITTLAAGTSIICVHPKTRTPALRPFRALMFVLLGISAVVPVFHGLQIFGLENMRQSMGLNWVVSQGALYIIGAGIYAARVPERFHPGKFDILGSSHQIFHVLVVSAAATHLVGLVKAFDYEHSHRADAVYLSFLNKVWS</sequence>
<evidence type="ECO:0000256" key="3">
    <source>
        <dbReference type="ARBA" id="ARBA00022692"/>
    </source>
</evidence>
<dbReference type="GO" id="GO:0038023">
    <property type="term" value="F:signaling receptor activity"/>
    <property type="evidence" value="ECO:0007669"/>
    <property type="project" value="TreeGrafter"/>
</dbReference>
<keyword evidence="3 7" id="KW-0812">Transmembrane</keyword>
<gene>
    <name evidence="8" type="ORF">BDV96DRAFT_634553</name>
</gene>
<feature type="transmembrane region" description="Helical" evidence="7">
    <location>
        <begin position="269"/>
        <end position="286"/>
    </location>
</feature>
<feature type="binding site" evidence="6">
    <location>
        <position position="121"/>
    </location>
    <ligand>
        <name>Zn(2+)</name>
        <dbReference type="ChEBI" id="CHEBI:29105"/>
    </ligand>
</feature>
<organism evidence="8 9">
    <name type="scientific">Lophiotrema nucula</name>
    <dbReference type="NCBI Taxonomy" id="690887"/>
    <lineage>
        <taxon>Eukaryota</taxon>
        <taxon>Fungi</taxon>
        <taxon>Dikarya</taxon>
        <taxon>Ascomycota</taxon>
        <taxon>Pezizomycotina</taxon>
        <taxon>Dothideomycetes</taxon>
        <taxon>Pleosporomycetidae</taxon>
        <taxon>Pleosporales</taxon>
        <taxon>Lophiotremataceae</taxon>
        <taxon>Lophiotrema</taxon>
    </lineage>
</organism>
<keyword evidence="6" id="KW-0479">Metal-binding</keyword>
<keyword evidence="9" id="KW-1185">Reference proteome</keyword>
<name>A0A6A5YXZ5_9PLEO</name>
<keyword evidence="6" id="KW-0862">Zinc</keyword>
<feature type="transmembrane region" description="Helical" evidence="7">
    <location>
        <begin position="100"/>
        <end position="119"/>
    </location>
</feature>
<feature type="transmembrane region" description="Helical" evidence="7">
    <location>
        <begin position="228"/>
        <end position="249"/>
    </location>
</feature>
<evidence type="ECO:0000256" key="4">
    <source>
        <dbReference type="ARBA" id="ARBA00022989"/>
    </source>
</evidence>
<dbReference type="PANTHER" id="PTHR20855:SF52">
    <property type="entry name" value="ADIPONECTIN RECEPTOR PROTEIN"/>
    <property type="match status" value="1"/>
</dbReference>
<keyword evidence="5 7" id="KW-0472">Membrane</keyword>